<dbReference type="RefSeq" id="WP_073170005.1">
    <property type="nucleotide sequence ID" value="NZ_FQZE01000019.1"/>
</dbReference>
<accession>A0A1M6J844</accession>
<sequence>MNIPISYCGLLCEGCPIFWATHETDELQKKKMKDEIAHLSNEIYATNLTANDITGCEGCKAEDAKIFEGCLNCKIRNCCIKKQFSNCAYCDNYPCEYLQVLFKESNDSKRRLDFIRSVL</sequence>
<organism evidence="1 2">
    <name type="scientific">Tangfeifania diversioriginum</name>
    <dbReference type="NCBI Taxonomy" id="1168035"/>
    <lineage>
        <taxon>Bacteria</taxon>
        <taxon>Pseudomonadati</taxon>
        <taxon>Bacteroidota</taxon>
        <taxon>Bacteroidia</taxon>
        <taxon>Marinilabiliales</taxon>
        <taxon>Prolixibacteraceae</taxon>
        <taxon>Tangfeifania</taxon>
    </lineage>
</organism>
<dbReference type="InterPro" id="IPR024227">
    <property type="entry name" value="DUF3795"/>
</dbReference>
<reference evidence="1 2" key="1">
    <citation type="submission" date="2016-11" db="EMBL/GenBank/DDBJ databases">
        <authorList>
            <person name="Jaros S."/>
            <person name="Januszkiewicz K."/>
            <person name="Wedrychowicz H."/>
        </authorList>
    </citation>
    <scope>NUCLEOTIDE SEQUENCE [LARGE SCALE GENOMIC DNA]</scope>
    <source>
        <strain evidence="1 2">DSM 27063</strain>
    </source>
</reference>
<keyword evidence="2" id="KW-1185">Reference proteome</keyword>
<evidence type="ECO:0008006" key="3">
    <source>
        <dbReference type="Google" id="ProtNLM"/>
    </source>
</evidence>
<proteinExistence type="predicted"/>
<name>A0A1M6J844_9BACT</name>
<dbReference type="Pfam" id="PF12675">
    <property type="entry name" value="DUF3795"/>
    <property type="match status" value="1"/>
</dbReference>
<dbReference type="EMBL" id="FQZE01000019">
    <property type="protein sequence ID" value="SHJ42834.1"/>
    <property type="molecule type" value="Genomic_DNA"/>
</dbReference>
<evidence type="ECO:0000313" key="1">
    <source>
        <dbReference type="EMBL" id="SHJ42834.1"/>
    </source>
</evidence>
<dbReference type="Proteomes" id="UP000184050">
    <property type="component" value="Unassembled WGS sequence"/>
</dbReference>
<gene>
    <name evidence="1" type="ORF">SAMN05444280_11932</name>
</gene>
<evidence type="ECO:0000313" key="2">
    <source>
        <dbReference type="Proteomes" id="UP000184050"/>
    </source>
</evidence>
<protein>
    <recommendedName>
        <fullName evidence="3">DUF3795 domain-containing protein</fullName>
    </recommendedName>
</protein>
<dbReference type="STRING" id="1168035.SAMN05444280_11932"/>
<dbReference type="OrthoDB" id="9803966at2"/>
<dbReference type="AlphaFoldDB" id="A0A1M6J844"/>